<protein>
    <recommendedName>
        <fullName evidence="2">Type II toxin-antitoxin system RelE/ParE family toxin</fullName>
    </recommendedName>
</protein>
<dbReference type="OrthoDB" id="3233388at2"/>
<dbReference type="Pfam" id="PF05973">
    <property type="entry name" value="Gp49"/>
    <property type="match status" value="1"/>
</dbReference>
<sequence length="110" mass="12901">MKKWTILYYDERVKRDVFALPKGILAGYLRLIETMEEYGADLRMPHSRAMGDGLFELRPRGREGIGRVFYCMQVGYDLVVLHSFVKKTQETSGDELRIARRRMKEVRNNG</sequence>
<reference evidence="1" key="1">
    <citation type="submission" date="2014-04" db="EMBL/GenBank/DDBJ databases">
        <title>In planta biocontrol of soil-borne Fusarium wilt of banana through a plant endophytic bacterium, Burkholderia cenocepacia 869T2.</title>
        <authorList>
            <person name="Ho Y.-N."/>
            <person name="Chiang H.-M."/>
            <person name="Chao C.-P."/>
            <person name="Su C.-C."/>
            <person name="Hsu H.-F."/>
            <person name="Guo C.-T."/>
            <person name="Hsieh J.-L."/>
            <person name="Huang C.-C."/>
        </authorList>
    </citation>
    <scope>NUCLEOTIDE SEQUENCE [LARGE SCALE GENOMIC DNA]</scope>
    <source>
        <strain evidence="1">869T2</strain>
    </source>
</reference>
<organism evidence="1">
    <name type="scientific">Burkholderia cenocepacia</name>
    <dbReference type="NCBI Taxonomy" id="95486"/>
    <lineage>
        <taxon>Bacteria</taxon>
        <taxon>Pseudomonadati</taxon>
        <taxon>Pseudomonadota</taxon>
        <taxon>Betaproteobacteria</taxon>
        <taxon>Burkholderiales</taxon>
        <taxon>Burkholderiaceae</taxon>
        <taxon>Burkholderia</taxon>
        <taxon>Burkholderia cepacia complex</taxon>
    </lineage>
</organism>
<dbReference type="EMBL" id="JJOA01000020">
    <property type="protein sequence ID" value="KEA57234.1"/>
    <property type="molecule type" value="Genomic_DNA"/>
</dbReference>
<evidence type="ECO:0008006" key="2">
    <source>
        <dbReference type="Google" id="ProtNLM"/>
    </source>
</evidence>
<accession>A0A071M8M0</accession>
<gene>
    <name evidence="1" type="ORF">DT99_22700</name>
</gene>
<proteinExistence type="predicted"/>
<name>A0A071M8M0_9BURK</name>
<evidence type="ECO:0000313" key="1">
    <source>
        <dbReference type="EMBL" id="KEA57234.1"/>
    </source>
</evidence>
<dbReference type="AlphaFoldDB" id="A0A071M8M0"/>
<comment type="caution">
    <text evidence="1">The sequence shown here is derived from an EMBL/GenBank/DDBJ whole genome shotgun (WGS) entry which is preliminary data.</text>
</comment>
<dbReference type="InterPro" id="IPR009241">
    <property type="entry name" value="HigB-like"/>
</dbReference>